<dbReference type="Pfam" id="PF02789">
    <property type="entry name" value="Peptidase_M17_N"/>
    <property type="match status" value="1"/>
</dbReference>
<dbReference type="InterPro" id="IPR043472">
    <property type="entry name" value="Macro_dom-like"/>
</dbReference>
<comment type="cofactor">
    <cofactor evidence="8">
        <name>Mn(2+)</name>
        <dbReference type="ChEBI" id="CHEBI:29035"/>
    </cofactor>
    <text evidence="8">Binds 2 manganese ions per subunit.</text>
</comment>
<feature type="active site" evidence="8">
    <location>
        <position position="343"/>
    </location>
</feature>
<feature type="binding site" evidence="8">
    <location>
        <position position="413"/>
    </location>
    <ligand>
        <name>Mn(2+)</name>
        <dbReference type="ChEBI" id="CHEBI:29035"/>
        <label>1</label>
    </ligand>
</feature>
<evidence type="ECO:0000313" key="10">
    <source>
        <dbReference type="EMBL" id="MFC7751041.1"/>
    </source>
</evidence>
<evidence type="ECO:0000256" key="4">
    <source>
        <dbReference type="ARBA" id="ARBA00022438"/>
    </source>
</evidence>
<comment type="caution">
    <text evidence="10">The sequence shown here is derived from an EMBL/GenBank/DDBJ whole genome shotgun (WGS) entry which is preliminary data.</text>
</comment>
<dbReference type="CDD" id="cd00433">
    <property type="entry name" value="Peptidase_M17"/>
    <property type="match status" value="1"/>
</dbReference>
<feature type="binding site" evidence="8">
    <location>
        <position position="336"/>
    </location>
    <ligand>
        <name>Mn(2+)</name>
        <dbReference type="ChEBI" id="CHEBI:29035"/>
        <label>1</label>
    </ligand>
</feature>
<evidence type="ECO:0000256" key="8">
    <source>
        <dbReference type="HAMAP-Rule" id="MF_00181"/>
    </source>
</evidence>
<dbReference type="Proteomes" id="UP001596528">
    <property type="component" value="Unassembled WGS sequence"/>
</dbReference>
<accession>A0ABW2V8E1</accession>
<dbReference type="PRINTS" id="PR00481">
    <property type="entry name" value="LAMNOPPTDASE"/>
</dbReference>
<feature type="binding site" evidence="8">
    <location>
        <position position="415"/>
    </location>
    <ligand>
        <name>Mn(2+)</name>
        <dbReference type="ChEBI" id="CHEBI:29035"/>
        <label>2</label>
    </ligand>
</feature>
<keyword evidence="11" id="KW-1185">Reference proteome</keyword>
<evidence type="ECO:0000256" key="2">
    <source>
        <dbReference type="ARBA" id="ARBA00000967"/>
    </source>
</evidence>
<feature type="binding site" evidence="8">
    <location>
        <position position="354"/>
    </location>
    <ligand>
        <name>Mn(2+)</name>
        <dbReference type="ChEBI" id="CHEBI:29035"/>
        <label>2</label>
    </ligand>
</feature>
<evidence type="ECO:0000313" key="11">
    <source>
        <dbReference type="Proteomes" id="UP001596528"/>
    </source>
</evidence>
<dbReference type="HAMAP" id="MF_00181">
    <property type="entry name" value="Cytosol_peptidase_M17"/>
    <property type="match status" value="1"/>
</dbReference>
<feature type="active site" evidence="8">
    <location>
        <position position="417"/>
    </location>
</feature>
<dbReference type="NCBIfam" id="NF002073">
    <property type="entry name" value="PRK00913.1-2"/>
    <property type="match status" value="1"/>
</dbReference>
<comment type="catalytic activity">
    <reaction evidence="2 8">
        <text>Release of an N-terminal amino acid, preferentially leucine, but not glutamic or aspartic acids.</text>
        <dbReference type="EC" id="3.4.11.10"/>
    </reaction>
</comment>
<dbReference type="EMBL" id="JBHTGQ010000032">
    <property type="protein sequence ID" value="MFC7751041.1"/>
    <property type="molecule type" value="Genomic_DNA"/>
</dbReference>
<keyword evidence="8" id="KW-0464">Manganese</keyword>
<dbReference type="Pfam" id="PF00883">
    <property type="entry name" value="Peptidase_M17"/>
    <property type="match status" value="1"/>
</dbReference>
<evidence type="ECO:0000256" key="1">
    <source>
        <dbReference type="ARBA" id="ARBA00000135"/>
    </source>
</evidence>
<feature type="binding site" evidence="8">
    <location>
        <position position="415"/>
    </location>
    <ligand>
        <name>Mn(2+)</name>
        <dbReference type="ChEBI" id="CHEBI:29035"/>
        <label>1</label>
    </ligand>
</feature>
<dbReference type="InterPro" id="IPR008283">
    <property type="entry name" value="Peptidase_M17_N"/>
</dbReference>
<feature type="binding site" evidence="8">
    <location>
        <position position="336"/>
    </location>
    <ligand>
        <name>Mn(2+)</name>
        <dbReference type="ChEBI" id="CHEBI:29035"/>
        <label>2</label>
    </ligand>
</feature>
<dbReference type="InterPro" id="IPR000819">
    <property type="entry name" value="Peptidase_M17_C"/>
</dbReference>
<keyword evidence="8" id="KW-0963">Cytoplasm</keyword>
<comment type="catalytic activity">
    <reaction evidence="1 8">
        <text>Release of an N-terminal amino acid, Xaa-|-Yaa-, in which Xaa is preferably Leu, but may be other amino acids including Pro although not Arg or Lys, and Yaa may be Pro. Amino acid amides and methyl esters are also readily hydrolyzed, but rates on arylamides are exceedingly low.</text>
        <dbReference type="EC" id="3.4.11.1"/>
    </reaction>
</comment>
<dbReference type="EC" id="3.4.11.1" evidence="8"/>
<dbReference type="PROSITE" id="PS00631">
    <property type="entry name" value="CYTOSOL_AP"/>
    <property type="match status" value="1"/>
</dbReference>
<sequence length="573" mass="59400">MTRGQKNGDVFSDAGSRHIYGRADAGFGASGIVWDIGDSRGPLPAGFDAWIVPYRANEAAQAAASLPAPLAEAVLELQRRGTLTGKPGAVERLPTCGLLPVPYVLLTGLGSEPGPLRPHALRAAMAAAARAAAALGATALAATLPATAPLSQEAPAAGAYSASPWARPRPNAEAAGEPARDFGSAARAAAEGLVLGAYRPASYKAAAGQAAPAALRRVSLRPAAPLDAASARSLREAAELGALYAEATGYARDLVNLPSNKLTPDDLAREAKRLADRFGLQCEVLDEADLLARGMLGLYTVGQGSAHPPRLITLRYQGKPEWTDVIGFVGKGITFDTGGISIKPGEGMEEMISDMGGAAVLLGVARALGVRRPPLNAVFVIPAAENMPSGSAYKPGDIIRTYSGRTVEVLNTDAEGRIVLGDGVTYAIEQGAQRLIEVSTLTGAVLIALGDVATMALANDEAFLNRFLRTAAPSGEKIWPMPAYPEYWAMLESDVADLKNMTSPRKWAGAITAGLFVGAFAENIPWIHLDTGGTAWLWSETVLDPKGGSGSVTRAILYYLEAEAQASSAAGAG</sequence>
<proteinExistence type="inferred from homology"/>
<keyword evidence="5 8" id="KW-0645">Protease</keyword>
<dbReference type="GO" id="GO:0004177">
    <property type="term" value="F:aminopeptidase activity"/>
    <property type="evidence" value="ECO:0007669"/>
    <property type="project" value="UniProtKB-KW"/>
</dbReference>
<dbReference type="InterPro" id="IPR023042">
    <property type="entry name" value="Peptidase_M17_leu_NH2_pept"/>
</dbReference>
<evidence type="ECO:0000256" key="7">
    <source>
        <dbReference type="ARBA" id="ARBA00049972"/>
    </source>
</evidence>
<evidence type="ECO:0000256" key="5">
    <source>
        <dbReference type="ARBA" id="ARBA00022670"/>
    </source>
</evidence>
<dbReference type="PANTHER" id="PTHR11963">
    <property type="entry name" value="LEUCINE AMINOPEPTIDASE-RELATED"/>
    <property type="match status" value="1"/>
</dbReference>
<dbReference type="RefSeq" id="WP_170209506.1">
    <property type="nucleotide sequence ID" value="NZ_JBHTGQ010000032.1"/>
</dbReference>
<dbReference type="InterPro" id="IPR011356">
    <property type="entry name" value="Leucine_aapep/pepB"/>
</dbReference>
<feature type="domain" description="Cytosol aminopeptidase" evidence="9">
    <location>
        <begin position="411"/>
        <end position="418"/>
    </location>
</feature>
<evidence type="ECO:0000256" key="6">
    <source>
        <dbReference type="ARBA" id="ARBA00022801"/>
    </source>
</evidence>
<comment type="subcellular location">
    <subcellularLocation>
        <location evidence="8">Cytoplasm</location>
    </subcellularLocation>
</comment>
<evidence type="ECO:0000256" key="3">
    <source>
        <dbReference type="ARBA" id="ARBA00009528"/>
    </source>
</evidence>
<protein>
    <recommendedName>
        <fullName evidence="8">Probable cytosol aminopeptidase</fullName>
        <ecNumber evidence="8">3.4.11.1</ecNumber>
    </recommendedName>
    <alternativeName>
        <fullName evidence="8">Leucine aminopeptidase</fullName>
        <shortName evidence="8">LAP</shortName>
        <ecNumber evidence="8">3.4.11.10</ecNumber>
    </alternativeName>
    <alternativeName>
        <fullName evidence="8">Leucyl aminopeptidase</fullName>
    </alternativeName>
</protein>
<keyword evidence="6 8" id="KW-0378">Hydrolase</keyword>
<comment type="similarity">
    <text evidence="3 8">Belongs to the peptidase M17 family.</text>
</comment>
<name>A0ABW2V8E1_9BACL</name>
<organism evidence="10 11">
    <name type="scientific">Paenibacillus thermoaerophilus</name>
    <dbReference type="NCBI Taxonomy" id="1215385"/>
    <lineage>
        <taxon>Bacteria</taxon>
        <taxon>Bacillati</taxon>
        <taxon>Bacillota</taxon>
        <taxon>Bacilli</taxon>
        <taxon>Bacillales</taxon>
        <taxon>Paenibacillaceae</taxon>
        <taxon>Paenibacillus</taxon>
    </lineage>
</organism>
<dbReference type="SUPFAM" id="SSF52949">
    <property type="entry name" value="Macro domain-like"/>
    <property type="match status" value="1"/>
</dbReference>
<dbReference type="EC" id="3.4.11.10" evidence="8"/>
<dbReference type="Gene3D" id="3.40.630.10">
    <property type="entry name" value="Zn peptidases"/>
    <property type="match status" value="1"/>
</dbReference>
<gene>
    <name evidence="8" type="primary">pepA</name>
    <name evidence="10" type="ORF">ACFQWB_14035</name>
</gene>
<dbReference type="PANTHER" id="PTHR11963:SF23">
    <property type="entry name" value="CYTOSOL AMINOPEPTIDASE"/>
    <property type="match status" value="1"/>
</dbReference>
<keyword evidence="4 8" id="KW-0031">Aminopeptidase</keyword>
<comment type="function">
    <text evidence="7 8">Presumably involved in the processing and regular turnover of intracellular proteins. Catalyzes the removal of unsubstituted N-terminal amino acids from various peptides.</text>
</comment>
<keyword evidence="8" id="KW-0479">Metal-binding</keyword>
<dbReference type="SUPFAM" id="SSF53187">
    <property type="entry name" value="Zn-dependent exopeptidases"/>
    <property type="match status" value="1"/>
</dbReference>
<feature type="binding site" evidence="8">
    <location>
        <position position="331"/>
    </location>
    <ligand>
        <name>Mn(2+)</name>
        <dbReference type="ChEBI" id="CHEBI:29035"/>
        <label>2</label>
    </ligand>
</feature>
<dbReference type="Gene3D" id="3.40.220.10">
    <property type="entry name" value="Leucine Aminopeptidase, subunit E, domain 1"/>
    <property type="match status" value="1"/>
</dbReference>
<reference evidence="11" key="1">
    <citation type="journal article" date="2019" name="Int. J. Syst. Evol. Microbiol.">
        <title>The Global Catalogue of Microorganisms (GCM) 10K type strain sequencing project: providing services to taxonomists for standard genome sequencing and annotation.</title>
        <authorList>
            <consortium name="The Broad Institute Genomics Platform"/>
            <consortium name="The Broad Institute Genome Sequencing Center for Infectious Disease"/>
            <person name="Wu L."/>
            <person name="Ma J."/>
        </authorList>
    </citation>
    <scope>NUCLEOTIDE SEQUENCE [LARGE SCALE GENOMIC DNA]</scope>
    <source>
        <strain evidence="11">JCM 18657</strain>
    </source>
</reference>
<evidence type="ECO:0000259" key="9">
    <source>
        <dbReference type="PROSITE" id="PS00631"/>
    </source>
</evidence>